<proteinExistence type="predicted"/>
<name>E7C6G8_9BACT</name>
<feature type="transmembrane region" description="Helical" evidence="6">
    <location>
        <begin position="36"/>
        <end position="56"/>
    </location>
</feature>
<evidence type="ECO:0000313" key="7">
    <source>
        <dbReference type="EMBL" id="ADI23042.1"/>
    </source>
</evidence>
<organism evidence="7">
    <name type="scientific">uncultured Planctomycetales bacterium HF0770_03I01</name>
    <dbReference type="NCBI Taxonomy" id="723609"/>
    <lineage>
        <taxon>Bacteria</taxon>
        <taxon>Pseudomonadati</taxon>
        <taxon>Planctomycetota</taxon>
        <taxon>Planctomycetia</taxon>
        <taxon>Planctomycetales</taxon>
        <taxon>environmental samples</taxon>
    </lineage>
</organism>
<dbReference type="PANTHER" id="PTHR11101:SF80">
    <property type="entry name" value="PHOSPHATE TRANSPORTER"/>
    <property type="match status" value="1"/>
</dbReference>
<feature type="transmembrane region" description="Helical" evidence="6">
    <location>
        <begin position="170"/>
        <end position="197"/>
    </location>
</feature>
<dbReference type="EMBL" id="GU568004">
    <property type="protein sequence ID" value="ADI23042.1"/>
    <property type="molecule type" value="Genomic_DNA"/>
</dbReference>
<feature type="transmembrane region" description="Helical" evidence="6">
    <location>
        <begin position="217"/>
        <end position="233"/>
    </location>
</feature>
<dbReference type="GO" id="GO:0005315">
    <property type="term" value="F:phosphate transmembrane transporter activity"/>
    <property type="evidence" value="ECO:0007669"/>
    <property type="project" value="InterPro"/>
</dbReference>
<keyword evidence="4 6" id="KW-1133">Transmembrane helix</keyword>
<feature type="transmembrane region" description="Helical" evidence="6">
    <location>
        <begin position="68"/>
        <end position="91"/>
    </location>
</feature>
<feature type="transmembrane region" description="Helical" evidence="6">
    <location>
        <begin position="245"/>
        <end position="266"/>
    </location>
</feature>
<comment type="subcellular location">
    <subcellularLocation>
        <location evidence="1">Membrane</location>
        <topology evidence="1">Multi-pass membrane protein</topology>
    </subcellularLocation>
</comment>
<evidence type="ECO:0000256" key="3">
    <source>
        <dbReference type="ARBA" id="ARBA00022692"/>
    </source>
</evidence>
<reference evidence="7" key="1">
    <citation type="submission" date="2010-01" db="EMBL/GenBank/DDBJ databases">
        <title>Genome fragments of uncultured bacteria from the North Pacific subtropical Gyre.</title>
        <authorList>
            <person name="Pham V.D."/>
            <person name="Delong E.F."/>
        </authorList>
    </citation>
    <scope>NUCLEOTIDE SEQUENCE</scope>
</reference>
<protein>
    <submittedName>
        <fullName evidence="7">Phosphate/sulphate permeases</fullName>
    </submittedName>
</protein>
<accession>E7C6G8</accession>
<evidence type="ECO:0000256" key="1">
    <source>
        <dbReference type="ARBA" id="ARBA00004141"/>
    </source>
</evidence>
<feature type="transmembrane region" description="Helical" evidence="6">
    <location>
        <begin position="322"/>
        <end position="344"/>
    </location>
</feature>
<dbReference type="Pfam" id="PF01384">
    <property type="entry name" value="PHO4"/>
    <property type="match status" value="2"/>
</dbReference>
<dbReference type="InterPro" id="IPR001204">
    <property type="entry name" value="Phos_transporter"/>
</dbReference>
<evidence type="ECO:0000256" key="2">
    <source>
        <dbReference type="ARBA" id="ARBA00022448"/>
    </source>
</evidence>
<dbReference type="AlphaFoldDB" id="E7C6G8"/>
<keyword evidence="3 6" id="KW-0812">Transmembrane</keyword>
<keyword evidence="2" id="KW-0813">Transport</keyword>
<dbReference type="GO" id="GO:0016020">
    <property type="term" value="C:membrane"/>
    <property type="evidence" value="ECO:0007669"/>
    <property type="project" value="UniProtKB-SubCell"/>
</dbReference>
<sequence length="350" mass="37151">MDLTIIVFLLGGLFLGWSLGANDAANVFGTAVGTRMVQFKTAALVCSVFVILGAIISGAGTTETLGKLGAINALPGAFAACVAAGLSVYIMTKFGLPVSTTQAIVGAIVGWNIYTGYSINIKILFTILATWVLCPIIAALIAMLFFFFTKQILKKSNWHLLRLDAYTRTALLLVGAFGAYSLGANNIANVMGVFVPISPFTDIHFMNVFTFSSKEQLFLLGGIAIAVGVFTYSKKVMFTVGNDLLKLSPPAAFVVVLAHSIVLFLFASQGISNFLHSINLPAIPLVPVSSSQAVVGAVIGIGILKGGKEVQWDIAGKISIGWLLLPVIAALISFIILFVLQNIFNQTVYF</sequence>
<feature type="transmembrane region" description="Helical" evidence="6">
    <location>
        <begin position="123"/>
        <end position="149"/>
    </location>
</feature>
<keyword evidence="5 6" id="KW-0472">Membrane</keyword>
<evidence type="ECO:0000256" key="6">
    <source>
        <dbReference type="SAM" id="Phobius"/>
    </source>
</evidence>
<evidence type="ECO:0000256" key="4">
    <source>
        <dbReference type="ARBA" id="ARBA00022989"/>
    </source>
</evidence>
<feature type="transmembrane region" description="Helical" evidence="6">
    <location>
        <begin position="278"/>
        <end position="301"/>
    </location>
</feature>
<dbReference type="GO" id="GO:0035435">
    <property type="term" value="P:phosphate ion transmembrane transport"/>
    <property type="evidence" value="ECO:0007669"/>
    <property type="project" value="TreeGrafter"/>
</dbReference>
<evidence type="ECO:0000256" key="5">
    <source>
        <dbReference type="ARBA" id="ARBA00023136"/>
    </source>
</evidence>
<dbReference type="PANTHER" id="PTHR11101">
    <property type="entry name" value="PHOSPHATE TRANSPORTER"/>
    <property type="match status" value="1"/>
</dbReference>